<proteinExistence type="predicted"/>
<evidence type="ECO:0000313" key="4">
    <source>
        <dbReference type="Proteomes" id="UP000355283"/>
    </source>
</evidence>
<sequence length="166" mass="17273">MPRPRVFFQGDYELLSSQFAGLVVAAKSGLCQSRGIDVVLRGKVRPGSEADVVAGIQEAVGDRGDLALGCAEQNIVVPAQAHGAPVQVVSAMYHKSPLGLGLLPTSRINSLKELAQRQMRVGMLADSLSLAQRLLHQAAGSSRCPGGREGGKEGGGGGKEEEGVEE</sequence>
<gene>
    <name evidence="3" type="ORF">NSK_006251</name>
</gene>
<dbReference type="OrthoDB" id="189328at2759"/>
<evidence type="ECO:0000256" key="1">
    <source>
        <dbReference type="SAM" id="MobiDB-lite"/>
    </source>
</evidence>
<protein>
    <recommendedName>
        <fullName evidence="2">SsuA/THI5-like domain-containing protein</fullName>
    </recommendedName>
</protein>
<feature type="domain" description="SsuA/THI5-like" evidence="2">
    <location>
        <begin position="17"/>
        <end position="137"/>
    </location>
</feature>
<evidence type="ECO:0000313" key="3">
    <source>
        <dbReference type="EMBL" id="TFJ82425.1"/>
    </source>
</evidence>
<reference evidence="3 4" key="1">
    <citation type="submission" date="2019-01" db="EMBL/GenBank/DDBJ databases">
        <title>Nuclear Genome Assembly of the Microalgal Biofuel strain Nannochloropsis salina CCMP1776.</title>
        <authorList>
            <person name="Hovde B."/>
        </authorList>
    </citation>
    <scope>NUCLEOTIDE SEQUENCE [LARGE SCALE GENOMIC DNA]</scope>
    <source>
        <strain evidence="3 4">CCMP1776</strain>
    </source>
</reference>
<keyword evidence="4" id="KW-1185">Reference proteome</keyword>
<dbReference type="Pfam" id="PF09084">
    <property type="entry name" value="NMT1"/>
    <property type="match status" value="1"/>
</dbReference>
<evidence type="ECO:0000259" key="2">
    <source>
        <dbReference type="Pfam" id="PF09084"/>
    </source>
</evidence>
<dbReference type="AlphaFoldDB" id="A0A4D9CYF2"/>
<dbReference type="Gene3D" id="3.40.190.10">
    <property type="entry name" value="Periplasmic binding protein-like II"/>
    <property type="match status" value="1"/>
</dbReference>
<dbReference type="Proteomes" id="UP000355283">
    <property type="component" value="Unassembled WGS sequence"/>
</dbReference>
<feature type="region of interest" description="Disordered" evidence="1">
    <location>
        <begin position="139"/>
        <end position="166"/>
    </location>
</feature>
<dbReference type="EMBL" id="SDOX01000110">
    <property type="protein sequence ID" value="TFJ82425.1"/>
    <property type="molecule type" value="Genomic_DNA"/>
</dbReference>
<dbReference type="InterPro" id="IPR015168">
    <property type="entry name" value="SsuA/THI5"/>
</dbReference>
<organism evidence="3 4">
    <name type="scientific">Nannochloropsis salina CCMP1776</name>
    <dbReference type="NCBI Taxonomy" id="1027361"/>
    <lineage>
        <taxon>Eukaryota</taxon>
        <taxon>Sar</taxon>
        <taxon>Stramenopiles</taxon>
        <taxon>Ochrophyta</taxon>
        <taxon>Eustigmatophyceae</taxon>
        <taxon>Eustigmatales</taxon>
        <taxon>Monodopsidaceae</taxon>
        <taxon>Microchloropsis</taxon>
        <taxon>Microchloropsis salina</taxon>
    </lineage>
</organism>
<comment type="caution">
    <text evidence="3">The sequence shown here is derived from an EMBL/GenBank/DDBJ whole genome shotgun (WGS) entry which is preliminary data.</text>
</comment>
<name>A0A4D9CYF2_9STRA</name>
<accession>A0A4D9CYF2</accession>